<evidence type="ECO:0000256" key="2">
    <source>
        <dbReference type="ARBA" id="ARBA00010400"/>
    </source>
</evidence>
<protein>
    <recommendedName>
        <fullName evidence="5">RxLR effector protein</fullName>
    </recommendedName>
</protein>
<comment type="caution">
    <text evidence="6">The sequence shown here is derived from an EMBL/GenBank/DDBJ whole genome shotgun (WGS) entry which is preliminary data.</text>
</comment>
<comment type="domain">
    <text evidence="5">The RxLR-dEER motif acts to carry the protein into the host cell cytoplasm through binding to cell surface phosphatidylinositol-3-phosphate.</text>
</comment>
<sequence length="121" mass="13776">MPRLRWVLFVALATLLSTGDAASAFKSVKGPASRLLRSDINTPEPNRIDEERSALFGNLKKSVRGMKLRYANSRASKFLKKMAKMYEQGATPQTLAERHGPKKGKLQENFAMYYKWKQNQL</sequence>
<comment type="similarity">
    <text evidence="2 5">Belongs to the RxLR effector family.</text>
</comment>
<dbReference type="InterPro" id="IPR031825">
    <property type="entry name" value="RXLR"/>
</dbReference>
<dbReference type="Proteomes" id="UP000434957">
    <property type="component" value="Unassembled WGS sequence"/>
</dbReference>
<feature type="signal peptide" evidence="5">
    <location>
        <begin position="1"/>
        <end position="21"/>
    </location>
</feature>
<dbReference type="AlphaFoldDB" id="A0A6A4BUW6"/>
<evidence type="ECO:0000256" key="1">
    <source>
        <dbReference type="ARBA" id="ARBA00004613"/>
    </source>
</evidence>
<evidence type="ECO:0000256" key="4">
    <source>
        <dbReference type="ARBA" id="ARBA00022729"/>
    </source>
</evidence>
<evidence type="ECO:0000313" key="6">
    <source>
        <dbReference type="EMBL" id="KAE9279011.1"/>
    </source>
</evidence>
<comment type="subcellular location">
    <subcellularLocation>
        <location evidence="1 5">Secreted</location>
    </subcellularLocation>
</comment>
<comment type="function">
    <text evidence="5">Effector that suppresses plant defense responses during pathogen infection.</text>
</comment>
<reference evidence="6 7" key="1">
    <citation type="submission" date="2018-08" db="EMBL/GenBank/DDBJ databases">
        <title>Genomic investigation of the strawberry pathogen Phytophthora fragariae indicates pathogenicity is determined by transcriptional variation in three key races.</title>
        <authorList>
            <person name="Adams T.M."/>
            <person name="Armitage A.D."/>
            <person name="Sobczyk M.K."/>
            <person name="Bates H.J."/>
            <person name="Dunwell J.M."/>
            <person name="Nellist C.F."/>
            <person name="Harrison R.J."/>
        </authorList>
    </citation>
    <scope>NUCLEOTIDE SEQUENCE [LARGE SCALE GENOMIC DNA]</scope>
    <source>
        <strain evidence="6 7">SCRP333</strain>
    </source>
</reference>
<keyword evidence="7" id="KW-1185">Reference proteome</keyword>
<keyword evidence="3 5" id="KW-0964">Secreted</keyword>
<evidence type="ECO:0000256" key="5">
    <source>
        <dbReference type="RuleBase" id="RU367124"/>
    </source>
</evidence>
<evidence type="ECO:0000313" key="7">
    <source>
        <dbReference type="Proteomes" id="UP000434957"/>
    </source>
</evidence>
<organism evidence="6 7">
    <name type="scientific">Phytophthora rubi</name>
    <dbReference type="NCBI Taxonomy" id="129364"/>
    <lineage>
        <taxon>Eukaryota</taxon>
        <taxon>Sar</taxon>
        <taxon>Stramenopiles</taxon>
        <taxon>Oomycota</taxon>
        <taxon>Peronosporomycetes</taxon>
        <taxon>Peronosporales</taxon>
        <taxon>Peronosporaceae</taxon>
        <taxon>Phytophthora</taxon>
    </lineage>
</organism>
<accession>A0A6A4BUW6</accession>
<gene>
    <name evidence="6" type="ORF">PR003_g28351</name>
</gene>
<name>A0A6A4BUW6_9STRA</name>
<evidence type="ECO:0000256" key="3">
    <source>
        <dbReference type="ARBA" id="ARBA00022525"/>
    </source>
</evidence>
<keyword evidence="4 5" id="KW-0732">Signal</keyword>
<feature type="chain" id="PRO_5044951585" description="RxLR effector protein" evidence="5">
    <location>
        <begin position="22"/>
        <end position="121"/>
    </location>
</feature>
<proteinExistence type="inferred from homology"/>
<dbReference type="Pfam" id="PF16810">
    <property type="entry name" value="RXLR"/>
    <property type="match status" value="1"/>
</dbReference>
<dbReference type="EMBL" id="QXFT01004275">
    <property type="protein sequence ID" value="KAE9279011.1"/>
    <property type="molecule type" value="Genomic_DNA"/>
</dbReference>